<evidence type="ECO:0000313" key="5">
    <source>
        <dbReference type="Proteomes" id="UP000028700"/>
    </source>
</evidence>
<dbReference type="PROSITE" id="PS51740">
    <property type="entry name" value="SPOVT_ABRB"/>
    <property type="match status" value="1"/>
</dbReference>
<keyword evidence="1" id="KW-0238">DNA-binding</keyword>
<proteinExistence type="predicted"/>
<dbReference type="NCBIfam" id="TIGR01439">
    <property type="entry name" value="lp_hng_hel_AbrB"/>
    <property type="match status" value="1"/>
</dbReference>
<feature type="region of interest" description="Disordered" evidence="2">
    <location>
        <begin position="69"/>
        <end position="89"/>
    </location>
</feature>
<evidence type="ECO:0000259" key="3">
    <source>
        <dbReference type="PROSITE" id="PS51740"/>
    </source>
</evidence>
<dbReference type="Proteomes" id="UP000028700">
    <property type="component" value="Unassembled WGS sequence"/>
</dbReference>
<dbReference type="Gene3D" id="2.10.260.10">
    <property type="match status" value="1"/>
</dbReference>
<evidence type="ECO:0000256" key="1">
    <source>
        <dbReference type="PROSITE-ProRule" id="PRU01076"/>
    </source>
</evidence>
<dbReference type="EMBL" id="BBJM01000002">
    <property type="protein sequence ID" value="GAK47128.1"/>
    <property type="molecule type" value="Genomic_DNA"/>
</dbReference>
<dbReference type="GO" id="GO:0003677">
    <property type="term" value="F:DNA binding"/>
    <property type="evidence" value="ECO:0007669"/>
    <property type="project" value="UniProtKB-UniRule"/>
</dbReference>
<gene>
    <name evidence="4" type="ORF">LOSG293_020660</name>
</gene>
<dbReference type="SMART" id="SM00966">
    <property type="entry name" value="SpoVT_AbrB"/>
    <property type="match status" value="1"/>
</dbReference>
<keyword evidence="5" id="KW-1185">Reference proteome</keyword>
<name>A0A081BGG0_9LACO</name>
<sequence length="89" mass="10069">MMYESKKQFLSKVTAKGQITIPKAVRDDLGIDTDSKLRFIQNSADSYLIKVEETDSFWNRVNENVSQYGPIDDSPEINWGPDVGAEVID</sequence>
<protein>
    <recommendedName>
        <fullName evidence="3">SpoVT-AbrB domain-containing protein</fullName>
    </recommendedName>
</protein>
<evidence type="ECO:0000256" key="2">
    <source>
        <dbReference type="SAM" id="MobiDB-lite"/>
    </source>
</evidence>
<dbReference type="SUPFAM" id="SSF89447">
    <property type="entry name" value="AbrB/MazE/MraZ-like"/>
    <property type="match status" value="1"/>
</dbReference>
<dbReference type="InterPro" id="IPR007159">
    <property type="entry name" value="SpoVT-AbrB_dom"/>
</dbReference>
<organism evidence="4 5">
    <name type="scientific">Secundilactobacillus oryzae JCM 18671</name>
    <dbReference type="NCBI Taxonomy" id="1291743"/>
    <lineage>
        <taxon>Bacteria</taxon>
        <taxon>Bacillati</taxon>
        <taxon>Bacillota</taxon>
        <taxon>Bacilli</taxon>
        <taxon>Lactobacillales</taxon>
        <taxon>Lactobacillaceae</taxon>
        <taxon>Secundilactobacillus</taxon>
    </lineage>
</organism>
<accession>A0A081BGG0</accession>
<dbReference type="RefSeq" id="WP_051907149.1">
    <property type="nucleotide sequence ID" value="NZ_BBAZ01000012.1"/>
</dbReference>
<feature type="domain" description="SpoVT-AbrB" evidence="3">
    <location>
        <begin position="8"/>
        <end position="54"/>
    </location>
</feature>
<dbReference type="InterPro" id="IPR037914">
    <property type="entry name" value="SpoVT-AbrB_sf"/>
</dbReference>
<dbReference type="AlphaFoldDB" id="A0A081BGG0"/>
<reference evidence="4" key="1">
    <citation type="journal article" date="2014" name="Genome Announc.">
        <title>Draft Genome Sequence of Lactobacillus oryzae Strain SG293T.</title>
        <authorList>
            <person name="Tanizawa Y."/>
            <person name="Fujisawa T."/>
            <person name="Mochizuki T."/>
            <person name="Kaminuma E."/>
            <person name="Nakamura Y."/>
            <person name="Tohno M."/>
        </authorList>
    </citation>
    <scope>NUCLEOTIDE SEQUENCE [LARGE SCALE GENOMIC DNA]</scope>
    <source>
        <strain evidence="4">SG293</strain>
    </source>
</reference>
<dbReference type="STRING" id="1291743.LOSG293_020660"/>
<comment type="caution">
    <text evidence="4">The sequence shown here is derived from an EMBL/GenBank/DDBJ whole genome shotgun (WGS) entry which is preliminary data.</text>
</comment>
<evidence type="ECO:0000313" key="4">
    <source>
        <dbReference type="EMBL" id="GAK47128.1"/>
    </source>
</evidence>
<dbReference type="Pfam" id="PF04014">
    <property type="entry name" value="MazE_antitoxin"/>
    <property type="match status" value="1"/>
</dbReference>
<dbReference type="OrthoDB" id="9811597at2"/>